<dbReference type="OMA" id="HHSDLYL"/>
<reference evidence="3" key="1">
    <citation type="journal article" date="2011" name="Genome Biol.">
        <title>Comparative genomics of the social amoebae Dictyostelium discoideum and Dictyostelium purpureum.</title>
        <authorList>
            <consortium name="US DOE Joint Genome Institute (JGI-PGF)"/>
            <person name="Sucgang R."/>
            <person name="Kuo A."/>
            <person name="Tian X."/>
            <person name="Salerno W."/>
            <person name="Parikh A."/>
            <person name="Feasley C.L."/>
            <person name="Dalin E."/>
            <person name="Tu H."/>
            <person name="Huang E."/>
            <person name="Barry K."/>
            <person name="Lindquist E."/>
            <person name="Shapiro H."/>
            <person name="Bruce D."/>
            <person name="Schmutz J."/>
            <person name="Salamov A."/>
            <person name="Fey P."/>
            <person name="Gaudet P."/>
            <person name="Anjard C."/>
            <person name="Babu M.M."/>
            <person name="Basu S."/>
            <person name="Bushmanova Y."/>
            <person name="van der Wel H."/>
            <person name="Katoh-Kurasawa M."/>
            <person name="Dinh C."/>
            <person name="Coutinho P.M."/>
            <person name="Saito T."/>
            <person name="Elias M."/>
            <person name="Schaap P."/>
            <person name="Kay R.R."/>
            <person name="Henrissat B."/>
            <person name="Eichinger L."/>
            <person name="Rivero F."/>
            <person name="Putnam N.H."/>
            <person name="West C.M."/>
            <person name="Loomis W.F."/>
            <person name="Chisholm R.L."/>
            <person name="Shaulsky G."/>
            <person name="Strassmann J.E."/>
            <person name="Queller D.C."/>
            <person name="Kuspa A."/>
            <person name="Grigoriev I.V."/>
        </authorList>
    </citation>
    <scope>NUCLEOTIDE SEQUENCE [LARGE SCALE GENOMIC DNA]</scope>
    <source>
        <strain evidence="3">QSDP1</strain>
    </source>
</reference>
<evidence type="ECO:0000313" key="2">
    <source>
        <dbReference type="EMBL" id="EGC31144.1"/>
    </source>
</evidence>
<dbReference type="eggNOG" id="KOG2541">
    <property type="taxonomic scope" value="Eukaryota"/>
</dbReference>
<dbReference type="GeneID" id="10507979"/>
<dbReference type="PANTHER" id="PTHR11247:SF45">
    <property type="entry name" value="PALMITOYL-PROTEIN THIOESTERASE 2"/>
    <property type="match status" value="1"/>
</dbReference>
<dbReference type="RefSeq" id="XP_003292332.1">
    <property type="nucleotide sequence ID" value="XM_003292284.1"/>
</dbReference>
<dbReference type="OrthoDB" id="155976at2759"/>
<sequence length="308" mass="35181">MNQKNNSILLILGTIFIIFNININYVNSTPSTYKPVILMHGFALSNKCGTYQDWNHYLEFIKKYNPGQIAVSLNVDNGFKSAKTMFKQVNDVYQAINDIVQHNNAFDNGFHVIGHSQGALTLRSITEIYGLNIDNFVSLAGVHMGIYGVGFTNNYWFGNFTDKELTNLLYTKTFQKDFSVANWWTDIDHERYLRDNMFLPIINQELEEKIPNYKENFINSISGSFNAFGSPQDGIVVPWISELFGSYDSNLNMVPMEESIVFKNDTFGLQTLANQGKLNLTTVEGVKHAEWLSREDLFVKYVLPLISK</sequence>
<proteinExistence type="predicted"/>
<dbReference type="Pfam" id="PF02089">
    <property type="entry name" value="Palm_thioest"/>
    <property type="match status" value="1"/>
</dbReference>
<dbReference type="AlphaFoldDB" id="F0ZY33"/>
<dbReference type="Gene3D" id="3.40.50.1820">
    <property type="entry name" value="alpha/beta hydrolase"/>
    <property type="match status" value="1"/>
</dbReference>
<name>F0ZY33_DICPU</name>
<dbReference type="InParanoid" id="F0ZY33"/>
<keyword evidence="1" id="KW-0378">Hydrolase</keyword>
<gene>
    <name evidence="2" type="ORF">DICPUDRAFT_157031</name>
</gene>
<evidence type="ECO:0000313" key="3">
    <source>
        <dbReference type="Proteomes" id="UP000001064"/>
    </source>
</evidence>
<dbReference type="EMBL" id="GL871274">
    <property type="protein sequence ID" value="EGC31144.1"/>
    <property type="molecule type" value="Genomic_DNA"/>
</dbReference>
<dbReference type="STRING" id="5786.F0ZY33"/>
<dbReference type="VEuPathDB" id="AmoebaDB:DICPUDRAFT_157031"/>
<dbReference type="InterPro" id="IPR029058">
    <property type="entry name" value="AB_hydrolase_fold"/>
</dbReference>
<dbReference type="KEGG" id="dpp:DICPUDRAFT_157031"/>
<organism evidence="2 3">
    <name type="scientific">Dictyostelium purpureum</name>
    <name type="common">Slime mold</name>
    <dbReference type="NCBI Taxonomy" id="5786"/>
    <lineage>
        <taxon>Eukaryota</taxon>
        <taxon>Amoebozoa</taxon>
        <taxon>Evosea</taxon>
        <taxon>Eumycetozoa</taxon>
        <taxon>Dictyostelia</taxon>
        <taxon>Dictyosteliales</taxon>
        <taxon>Dictyosteliaceae</taxon>
        <taxon>Dictyostelium</taxon>
    </lineage>
</organism>
<accession>F0ZY33</accession>
<dbReference type="FunCoup" id="F0ZY33">
    <property type="interactions" value="27"/>
</dbReference>
<evidence type="ECO:0000256" key="1">
    <source>
        <dbReference type="ARBA" id="ARBA00022801"/>
    </source>
</evidence>
<dbReference type="Proteomes" id="UP000001064">
    <property type="component" value="Unassembled WGS sequence"/>
</dbReference>
<dbReference type="PANTHER" id="PTHR11247">
    <property type="entry name" value="PALMITOYL-PROTEIN THIOESTERASE/DOLICHYLDIPHOSPHATASE 1"/>
    <property type="match status" value="1"/>
</dbReference>
<dbReference type="GO" id="GO:0016787">
    <property type="term" value="F:hydrolase activity"/>
    <property type="evidence" value="ECO:0007669"/>
    <property type="project" value="UniProtKB-KW"/>
</dbReference>
<protein>
    <submittedName>
        <fullName evidence="2">Uncharacterized protein</fullName>
    </submittedName>
</protein>
<keyword evidence="3" id="KW-1185">Reference proteome</keyword>
<dbReference type="SUPFAM" id="SSF53474">
    <property type="entry name" value="alpha/beta-Hydrolases"/>
    <property type="match status" value="1"/>
</dbReference>